<dbReference type="EMBL" id="JASPKZ010004950">
    <property type="protein sequence ID" value="KAJ9589329.1"/>
    <property type="molecule type" value="Genomic_DNA"/>
</dbReference>
<keyword evidence="2" id="KW-0472">Membrane</keyword>
<keyword evidence="4" id="KW-1185">Reference proteome</keyword>
<feature type="non-terminal residue" evidence="3">
    <location>
        <position position="129"/>
    </location>
</feature>
<name>A0AAD7ZYX4_DIPPU</name>
<comment type="caution">
    <text evidence="3">The sequence shown here is derived from an EMBL/GenBank/DDBJ whole genome shotgun (WGS) entry which is preliminary data.</text>
</comment>
<dbReference type="AlphaFoldDB" id="A0AAD7ZYX4"/>
<accession>A0AAD7ZYX4</accession>
<protein>
    <submittedName>
        <fullName evidence="3">Uncharacterized protein</fullName>
    </submittedName>
</protein>
<sequence>EGSYFSRAMVPPEDVNRMPELTSKTAQDNTKTHTQDGDLKFPVTRIRTRIARVEVCDVRLTSTQLTGTQGLDRPNSIYRCSPETTLLQVHIQLSDSFSHIMSMPCVMIGDIAVSNNVMVIVLVAAAVFS</sequence>
<proteinExistence type="predicted"/>
<dbReference type="Proteomes" id="UP001233999">
    <property type="component" value="Unassembled WGS sequence"/>
</dbReference>
<keyword evidence="2" id="KW-0812">Transmembrane</keyword>
<evidence type="ECO:0000313" key="3">
    <source>
        <dbReference type="EMBL" id="KAJ9589329.1"/>
    </source>
</evidence>
<organism evidence="3 4">
    <name type="scientific">Diploptera punctata</name>
    <name type="common">Pacific beetle cockroach</name>
    <dbReference type="NCBI Taxonomy" id="6984"/>
    <lineage>
        <taxon>Eukaryota</taxon>
        <taxon>Metazoa</taxon>
        <taxon>Ecdysozoa</taxon>
        <taxon>Arthropoda</taxon>
        <taxon>Hexapoda</taxon>
        <taxon>Insecta</taxon>
        <taxon>Pterygota</taxon>
        <taxon>Neoptera</taxon>
        <taxon>Polyneoptera</taxon>
        <taxon>Dictyoptera</taxon>
        <taxon>Blattodea</taxon>
        <taxon>Blaberoidea</taxon>
        <taxon>Blaberidae</taxon>
        <taxon>Diplopterinae</taxon>
        <taxon>Diploptera</taxon>
    </lineage>
</organism>
<reference evidence="3" key="1">
    <citation type="journal article" date="2023" name="IScience">
        <title>Live-bearing cockroach genome reveals convergent evolutionary mechanisms linked to viviparity in insects and beyond.</title>
        <authorList>
            <person name="Fouks B."/>
            <person name="Harrison M.C."/>
            <person name="Mikhailova A.A."/>
            <person name="Marchal E."/>
            <person name="English S."/>
            <person name="Carruthers M."/>
            <person name="Jennings E.C."/>
            <person name="Chiamaka E.L."/>
            <person name="Frigard R.A."/>
            <person name="Pippel M."/>
            <person name="Attardo G.M."/>
            <person name="Benoit J.B."/>
            <person name="Bornberg-Bauer E."/>
            <person name="Tobe S.S."/>
        </authorList>
    </citation>
    <scope>NUCLEOTIDE SEQUENCE</scope>
    <source>
        <strain evidence="3">Stay&amp;Tobe</strain>
    </source>
</reference>
<reference evidence="3" key="2">
    <citation type="submission" date="2023-05" db="EMBL/GenBank/DDBJ databases">
        <authorList>
            <person name="Fouks B."/>
        </authorList>
    </citation>
    <scope>NUCLEOTIDE SEQUENCE</scope>
    <source>
        <strain evidence="3">Stay&amp;Tobe</strain>
        <tissue evidence="3">Testes</tissue>
    </source>
</reference>
<keyword evidence="2" id="KW-1133">Transmembrane helix</keyword>
<feature type="region of interest" description="Disordered" evidence="1">
    <location>
        <begin position="1"/>
        <end position="38"/>
    </location>
</feature>
<feature type="transmembrane region" description="Helical" evidence="2">
    <location>
        <begin position="105"/>
        <end position="128"/>
    </location>
</feature>
<evidence type="ECO:0000313" key="4">
    <source>
        <dbReference type="Proteomes" id="UP001233999"/>
    </source>
</evidence>
<evidence type="ECO:0000256" key="2">
    <source>
        <dbReference type="SAM" id="Phobius"/>
    </source>
</evidence>
<evidence type="ECO:0000256" key="1">
    <source>
        <dbReference type="SAM" id="MobiDB-lite"/>
    </source>
</evidence>
<feature type="non-terminal residue" evidence="3">
    <location>
        <position position="1"/>
    </location>
</feature>
<gene>
    <name evidence="3" type="ORF">L9F63_017458</name>
</gene>